<dbReference type="EMBL" id="CP116805">
    <property type="protein sequence ID" value="WCL55461.1"/>
    <property type="molecule type" value="Genomic_DNA"/>
</dbReference>
<dbReference type="NCBIfam" id="TIGR01682">
    <property type="entry name" value="moaD"/>
    <property type="match status" value="1"/>
</dbReference>
<dbReference type="SUPFAM" id="SSF54285">
    <property type="entry name" value="MoaD/ThiS"/>
    <property type="match status" value="1"/>
</dbReference>
<dbReference type="Proteomes" id="UP001217500">
    <property type="component" value="Chromosome"/>
</dbReference>
<dbReference type="KEGG" id="gso:PH603_06775"/>
<gene>
    <name evidence="1" type="primary">moaD</name>
    <name evidence="1" type="ORF">PH603_06775</name>
</gene>
<dbReference type="InterPro" id="IPR012675">
    <property type="entry name" value="Beta-grasp_dom_sf"/>
</dbReference>
<protein>
    <submittedName>
        <fullName evidence="1">Molybdopterin converting factor subunit 1</fullName>
    </submittedName>
</protein>
<evidence type="ECO:0000313" key="1">
    <source>
        <dbReference type="EMBL" id="WCL55461.1"/>
    </source>
</evidence>
<dbReference type="Pfam" id="PF02597">
    <property type="entry name" value="ThiS"/>
    <property type="match status" value="1"/>
</dbReference>
<sequence>MLILYFASLRERVGTGEETLDVPGDIVTIADLANWLSTRSEGHREALANMASIRVARDQVHVEFDAPVQGALEIAFFPPVTGG</sequence>
<accession>A0AAE9XUR0</accession>
<dbReference type="Gene3D" id="3.10.20.30">
    <property type="match status" value="1"/>
</dbReference>
<proteinExistence type="predicted"/>
<evidence type="ECO:0000313" key="2">
    <source>
        <dbReference type="Proteomes" id="UP001217500"/>
    </source>
</evidence>
<dbReference type="InterPro" id="IPR003749">
    <property type="entry name" value="ThiS/MoaD-like"/>
</dbReference>
<name>A0AAE9XUR0_9PROT</name>
<organism evidence="1 2">
    <name type="scientific">Gimibacter soli</name>
    <dbReference type="NCBI Taxonomy" id="3024400"/>
    <lineage>
        <taxon>Bacteria</taxon>
        <taxon>Pseudomonadati</taxon>
        <taxon>Pseudomonadota</taxon>
        <taxon>Alphaproteobacteria</taxon>
        <taxon>Kordiimonadales</taxon>
        <taxon>Temperatibacteraceae</taxon>
        <taxon>Gimibacter</taxon>
    </lineage>
</organism>
<reference evidence="1" key="1">
    <citation type="submission" date="2023-01" db="EMBL/GenBank/DDBJ databases">
        <title>The genome sequence of Kordiimonadaceae bacterium 6D33.</title>
        <authorList>
            <person name="Liu Y."/>
        </authorList>
    </citation>
    <scope>NUCLEOTIDE SEQUENCE</scope>
    <source>
        <strain evidence="1">6D33</strain>
    </source>
</reference>
<dbReference type="CDD" id="cd00754">
    <property type="entry name" value="Ubl_MoaD"/>
    <property type="match status" value="1"/>
</dbReference>
<dbReference type="AlphaFoldDB" id="A0AAE9XUR0"/>
<dbReference type="RefSeq" id="WP_289505276.1">
    <property type="nucleotide sequence ID" value="NZ_CP116805.1"/>
</dbReference>
<dbReference type="InterPro" id="IPR016155">
    <property type="entry name" value="Mopterin_synth/thiamin_S_b"/>
</dbReference>
<keyword evidence="2" id="KW-1185">Reference proteome</keyword>